<evidence type="ECO:0000313" key="2">
    <source>
        <dbReference type="Proteomes" id="UP001169242"/>
    </source>
</evidence>
<dbReference type="Proteomes" id="UP001169242">
    <property type="component" value="Unassembled WGS sequence"/>
</dbReference>
<protein>
    <recommendedName>
        <fullName evidence="3">PpiC domain-containing protein</fullName>
    </recommendedName>
</protein>
<reference evidence="1" key="1">
    <citation type="journal article" date="2023" name="Int. J. Syst. Evol. Microbiol.">
        <title>&lt;i&gt;Holtiella tumoricola&lt;/i&gt; gen. nov. sp. nov., isolated from a human clinical sample.</title>
        <authorList>
            <person name="Allen-Vercoe E."/>
            <person name="Daigneault M.C."/>
            <person name="Vancuren S.J."/>
            <person name="Cochrane K."/>
            <person name="O'Neal L.L."/>
            <person name="Sankaranarayanan K."/>
            <person name="Lawson P.A."/>
        </authorList>
    </citation>
    <scope>NUCLEOTIDE SEQUENCE</scope>
    <source>
        <strain evidence="1">CC70A</strain>
    </source>
</reference>
<evidence type="ECO:0000313" key="1">
    <source>
        <dbReference type="EMBL" id="MDA3731818.1"/>
    </source>
</evidence>
<evidence type="ECO:0008006" key="3">
    <source>
        <dbReference type="Google" id="ProtNLM"/>
    </source>
</evidence>
<name>A0AA42DNC4_9FIRM</name>
<dbReference type="AlphaFoldDB" id="A0AA42DNC4"/>
<dbReference type="EMBL" id="JAQIFT010000040">
    <property type="protein sequence ID" value="MDA3731818.1"/>
    <property type="molecule type" value="Genomic_DNA"/>
</dbReference>
<gene>
    <name evidence="1" type="ORF">PBV87_10045</name>
</gene>
<accession>A0AA42DNC4</accession>
<comment type="caution">
    <text evidence="1">The sequence shown here is derived from an EMBL/GenBank/DDBJ whole genome shotgun (WGS) entry which is preliminary data.</text>
</comment>
<sequence length="350" mass="40777">MEKRLKKIVTLGVIVVLSGFIFMTVTMGATKEQEAYLKINNQFIEKDEINFIVSNMKSSVISQVQGRYGLTYDENFWNTKVGDTTPRKILEEKVIETLVRNTVIEELLSAEDLLQYDSFEAFNELLVNVNEMRKKAVANKEVIYGPVEYSQFDYYNYLMANNLIALRERYRMSKKVDITDEILKAYEQSHPELIHTEANTLETDLIYMKFVEADGTLNAHKEQLYFSSMNEVYKLLEEGKGIEELLKLYPDVLNYEPYSFLAENERQDLNRYGNLMEAFNQVPEGAFTPVICDNGAYYIGILNRREAGDKRPFEEYKDFLAIKYIEEWIQDDIDALTVKAQVQILKPFTQ</sequence>
<organism evidence="1 2">
    <name type="scientific">Holtiella tumoricola</name>
    <dbReference type="NCBI Taxonomy" id="3018743"/>
    <lineage>
        <taxon>Bacteria</taxon>
        <taxon>Bacillati</taxon>
        <taxon>Bacillota</taxon>
        <taxon>Clostridia</taxon>
        <taxon>Lachnospirales</taxon>
        <taxon>Cellulosilyticaceae</taxon>
        <taxon>Holtiella</taxon>
    </lineage>
</organism>
<dbReference type="RefSeq" id="WP_271012142.1">
    <property type="nucleotide sequence ID" value="NZ_JAQIFT010000040.1"/>
</dbReference>
<proteinExistence type="predicted"/>
<keyword evidence="2" id="KW-1185">Reference proteome</keyword>